<proteinExistence type="predicted"/>
<name>A0A0L8C036_ENSAD</name>
<evidence type="ECO:0000259" key="2">
    <source>
        <dbReference type="Pfam" id="PF14378"/>
    </source>
</evidence>
<gene>
    <name evidence="3" type="ORF">AC244_09805</name>
</gene>
<keyword evidence="1" id="KW-0472">Membrane</keyword>
<accession>A0A0L8C036</accession>
<comment type="caution">
    <text evidence="3">The sequence shown here is derived from an EMBL/GenBank/DDBJ whole genome shotgun (WGS) entry which is preliminary data.</text>
</comment>
<dbReference type="PATRIC" id="fig|106592.7.peg.4725"/>
<feature type="transmembrane region" description="Helical" evidence="1">
    <location>
        <begin position="56"/>
        <end position="77"/>
    </location>
</feature>
<reference evidence="4" key="1">
    <citation type="submission" date="2015-07" db="EMBL/GenBank/DDBJ databases">
        <title>Whole genome sequence of an Ensifer adhaerens strain isolated from a cave pool in the Wind Cave National Park.</title>
        <authorList>
            <person name="Eng W.W.H."/>
            <person name="Gan H.M."/>
            <person name="Barton H.A."/>
            <person name="Savka M.A."/>
        </authorList>
    </citation>
    <scope>NUCLEOTIDE SEQUENCE [LARGE SCALE GENOMIC DNA]</scope>
    <source>
        <strain evidence="4">SD006</strain>
    </source>
</reference>
<evidence type="ECO:0000313" key="3">
    <source>
        <dbReference type="EMBL" id="KOF20170.1"/>
    </source>
</evidence>
<evidence type="ECO:0000256" key="1">
    <source>
        <dbReference type="SAM" id="Phobius"/>
    </source>
</evidence>
<protein>
    <recommendedName>
        <fullName evidence="2">Inositolphosphotransferase Aur1/Ipt1 domain-containing protein</fullName>
    </recommendedName>
</protein>
<dbReference type="RefSeq" id="WP_053248626.1">
    <property type="nucleotide sequence ID" value="NZ_LGAP01000003.1"/>
</dbReference>
<keyword evidence="1" id="KW-1133">Transmembrane helix</keyword>
<dbReference type="Proteomes" id="UP000037425">
    <property type="component" value="Unassembled WGS sequence"/>
</dbReference>
<organism evidence="3 4">
    <name type="scientific">Ensifer adhaerens</name>
    <name type="common">Sinorhizobium morelense</name>
    <dbReference type="NCBI Taxonomy" id="106592"/>
    <lineage>
        <taxon>Bacteria</taxon>
        <taxon>Pseudomonadati</taxon>
        <taxon>Pseudomonadota</taxon>
        <taxon>Alphaproteobacteria</taxon>
        <taxon>Hyphomicrobiales</taxon>
        <taxon>Rhizobiaceae</taxon>
        <taxon>Sinorhizobium/Ensifer group</taxon>
        <taxon>Ensifer</taxon>
    </lineage>
</organism>
<dbReference type="EMBL" id="LGAP01000003">
    <property type="protein sequence ID" value="KOF20170.1"/>
    <property type="molecule type" value="Genomic_DNA"/>
</dbReference>
<evidence type="ECO:0000313" key="4">
    <source>
        <dbReference type="Proteomes" id="UP000037425"/>
    </source>
</evidence>
<feature type="domain" description="Inositolphosphotransferase Aur1/Ipt1" evidence="2">
    <location>
        <begin position="27"/>
        <end position="82"/>
    </location>
</feature>
<dbReference type="OrthoDB" id="9816314at2"/>
<dbReference type="InterPro" id="IPR026841">
    <property type="entry name" value="Aur1/Ipt1"/>
</dbReference>
<dbReference type="Pfam" id="PF14378">
    <property type="entry name" value="PAP2_3"/>
    <property type="match status" value="1"/>
</dbReference>
<dbReference type="GO" id="GO:0016020">
    <property type="term" value="C:membrane"/>
    <property type="evidence" value="ECO:0007669"/>
    <property type="project" value="UniProtKB-SubCell"/>
</dbReference>
<dbReference type="AlphaFoldDB" id="A0A0L8C036"/>
<keyword evidence="1" id="KW-0812">Transmembrane</keyword>
<sequence length="83" mass="9236">MDELDHSYRVREYANCLLELYEADQARLGSGISAMPSVHVGLVVLNTLFSSSLNRWLGFIGWAFAAIIFYGSVYAGWHHAVDG</sequence>
<feature type="transmembrane region" description="Helical" evidence="1">
    <location>
        <begin position="28"/>
        <end position="49"/>
    </location>
</feature>